<dbReference type="Gene3D" id="3.40.50.300">
    <property type="entry name" value="P-loop containing nucleotide triphosphate hydrolases"/>
    <property type="match status" value="1"/>
</dbReference>
<reference evidence="2 3" key="1">
    <citation type="submission" date="2020-07" db="EMBL/GenBank/DDBJ databases">
        <title>Halomonas sp. QX-2 draft genome sequence.</title>
        <authorList>
            <person name="Qiu X."/>
        </authorList>
    </citation>
    <scope>NUCLEOTIDE SEQUENCE [LARGE SCALE GENOMIC DNA]</scope>
    <source>
        <strain evidence="2 3">QX-2</strain>
    </source>
</reference>
<dbReference type="SMART" id="SM00382">
    <property type="entry name" value="AAA"/>
    <property type="match status" value="1"/>
</dbReference>
<dbReference type="PANTHER" id="PTHR30050">
    <property type="entry name" value="CHROMOSOMAL REPLICATION INITIATOR PROTEIN DNAA"/>
    <property type="match status" value="1"/>
</dbReference>
<evidence type="ECO:0000259" key="1">
    <source>
        <dbReference type="SMART" id="SM00382"/>
    </source>
</evidence>
<protein>
    <submittedName>
        <fullName evidence="2">ATP-binding protein</fullName>
    </submittedName>
</protein>
<dbReference type="GO" id="GO:0005524">
    <property type="term" value="F:ATP binding"/>
    <property type="evidence" value="ECO:0007669"/>
    <property type="project" value="UniProtKB-KW"/>
</dbReference>
<organism evidence="2 3">
    <name type="scientific">Vreelandella sedimenti</name>
    <dbReference type="NCBI Taxonomy" id="2729618"/>
    <lineage>
        <taxon>Bacteria</taxon>
        <taxon>Pseudomonadati</taxon>
        <taxon>Pseudomonadota</taxon>
        <taxon>Gammaproteobacteria</taxon>
        <taxon>Oceanospirillales</taxon>
        <taxon>Halomonadaceae</taxon>
        <taxon>Vreelandella</taxon>
    </lineage>
</organism>
<dbReference type="GO" id="GO:0006260">
    <property type="term" value="P:DNA replication"/>
    <property type="evidence" value="ECO:0007669"/>
    <property type="project" value="TreeGrafter"/>
</dbReference>
<dbReference type="InterPro" id="IPR027417">
    <property type="entry name" value="P-loop_NTPase"/>
</dbReference>
<name>A0A7Z0SR59_9GAMM</name>
<dbReference type="InterPro" id="IPR002611">
    <property type="entry name" value="IstB_ATP-bd"/>
</dbReference>
<keyword evidence="2" id="KW-0547">Nucleotide-binding</keyword>
<comment type="caution">
    <text evidence="2">The sequence shown here is derived from an EMBL/GenBank/DDBJ whole genome shotgun (WGS) entry which is preliminary data.</text>
</comment>
<keyword evidence="3" id="KW-1185">Reference proteome</keyword>
<feature type="domain" description="AAA+ ATPase" evidence="1">
    <location>
        <begin position="125"/>
        <end position="252"/>
    </location>
</feature>
<keyword evidence="2" id="KW-0067">ATP-binding</keyword>
<dbReference type="Proteomes" id="UP000520876">
    <property type="component" value="Unassembled WGS sequence"/>
</dbReference>
<dbReference type="PANTHER" id="PTHR30050:SF4">
    <property type="entry name" value="ATP-BINDING PROTEIN RV3427C IN INSERTION SEQUENCE-RELATED"/>
    <property type="match status" value="1"/>
</dbReference>
<dbReference type="SUPFAM" id="SSF52540">
    <property type="entry name" value="P-loop containing nucleoside triphosphate hydrolases"/>
    <property type="match status" value="1"/>
</dbReference>
<dbReference type="InterPro" id="IPR003593">
    <property type="entry name" value="AAA+_ATPase"/>
</dbReference>
<evidence type="ECO:0000313" key="3">
    <source>
        <dbReference type="Proteomes" id="UP000520876"/>
    </source>
</evidence>
<dbReference type="RefSeq" id="WP_180094455.1">
    <property type="nucleotide sequence ID" value="NZ_JACCGK010000016.1"/>
</dbReference>
<dbReference type="EMBL" id="JACCGK010000016">
    <property type="protein sequence ID" value="NYT74229.1"/>
    <property type="molecule type" value="Genomic_DNA"/>
</dbReference>
<sequence length="273" mass="30116">MAQSLTTTPKVRGQLASMLAGTAETKSEDCRVHGPFANTKMPNGQWAGCPQCVMEDARGVSQSEVSQASETSSRRRLEKLREESLIPKRFVDKSLTGFEAHSREQAYVQSVCRAYVTKFDERLAQGGGLIFTGSVGTGKSHLAYAIGNALLASGRVVMGIDVYELIDLIKERAFSKEKGASEREAIRAFVGGLDLLILDEVGAQLGTEWERLMLFKIINERYKQMLPTILISNLETDQLEDYLGKRIIDRMQEGGGATLKLDWGSYRTERGAA</sequence>
<dbReference type="Pfam" id="PF01695">
    <property type="entry name" value="IstB_IS21"/>
    <property type="match status" value="1"/>
</dbReference>
<accession>A0A7Z0SR59</accession>
<proteinExistence type="predicted"/>
<dbReference type="CDD" id="cd00009">
    <property type="entry name" value="AAA"/>
    <property type="match status" value="1"/>
</dbReference>
<evidence type="ECO:0000313" key="2">
    <source>
        <dbReference type="EMBL" id="NYT74229.1"/>
    </source>
</evidence>
<dbReference type="AlphaFoldDB" id="A0A7Z0SR59"/>
<gene>
    <name evidence="2" type="ORF">HZU72_17600</name>
</gene>